<protein>
    <submittedName>
        <fullName evidence="1">Uncharacterized protein</fullName>
    </submittedName>
</protein>
<sequence length="41" mass="4629">MTHLQPSFSHTSLLATNSANYNLREIGIAYHANLKYNQVPL</sequence>
<name>A0A0E9TFF9_ANGAN</name>
<proteinExistence type="predicted"/>
<reference evidence="1" key="1">
    <citation type="submission" date="2014-11" db="EMBL/GenBank/DDBJ databases">
        <authorList>
            <person name="Amaro Gonzalez C."/>
        </authorList>
    </citation>
    <scope>NUCLEOTIDE SEQUENCE</scope>
</reference>
<accession>A0A0E9TFF9</accession>
<dbReference type="EMBL" id="GBXM01056188">
    <property type="protein sequence ID" value="JAH52389.1"/>
    <property type="molecule type" value="Transcribed_RNA"/>
</dbReference>
<dbReference type="AlphaFoldDB" id="A0A0E9TFF9"/>
<dbReference type="EMBL" id="GBXM01085278">
    <property type="protein sequence ID" value="JAH23299.1"/>
    <property type="molecule type" value="Transcribed_RNA"/>
</dbReference>
<evidence type="ECO:0000313" key="1">
    <source>
        <dbReference type="EMBL" id="JAH52389.1"/>
    </source>
</evidence>
<organism evidence="1">
    <name type="scientific">Anguilla anguilla</name>
    <name type="common">European freshwater eel</name>
    <name type="synonym">Muraena anguilla</name>
    <dbReference type="NCBI Taxonomy" id="7936"/>
    <lineage>
        <taxon>Eukaryota</taxon>
        <taxon>Metazoa</taxon>
        <taxon>Chordata</taxon>
        <taxon>Craniata</taxon>
        <taxon>Vertebrata</taxon>
        <taxon>Euteleostomi</taxon>
        <taxon>Actinopterygii</taxon>
        <taxon>Neopterygii</taxon>
        <taxon>Teleostei</taxon>
        <taxon>Anguilliformes</taxon>
        <taxon>Anguillidae</taxon>
        <taxon>Anguilla</taxon>
    </lineage>
</organism>
<reference evidence="1" key="2">
    <citation type="journal article" date="2015" name="Fish Shellfish Immunol.">
        <title>Early steps in the European eel (Anguilla anguilla)-Vibrio vulnificus interaction in the gills: Role of the RtxA13 toxin.</title>
        <authorList>
            <person name="Callol A."/>
            <person name="Pajuelo D."/>
            <person name="Ebbesson L."/>
            <person name="Teles M."/>
            <person name="MacKenzie S."/>
            <person name="Amaro C."/>
        </authorList>
    </citation>
    <scope>NUCLEOTIDE SEQUENCE</scope>
</reference>